<accession>A0ABD5XG09</accession>
<dbReference type="PANTHER" id="PTHR47561:SF1">
    <property type="entry name" value="POLYSACCHARIDE DEACETYLASE FAMILY PROTEIN (AFU_ORTHOLOGUE AFUA_6G05030)"/>
    <property type="match status" value="1"/>
</dbReference>
<comment type="caution">
    <text evidence="2">The sequence shown here is derived from an EMBL/GenBank/DDBJ whole genome shotgun (WGS) entry which is preliminary data.</text>
</comment>
<dbReference type="AlphaFoldDB" id="A0ABD5XG09"/>
<dbReference type="Proteomes" id="UP001596460">
    <property type="component" value="Unassembled WGS sequence"/>
</dbReference>
<name>A0ABD5XG09_9EURY</name>
<protein>
    <submittedName>
        <fullName evidence="2">Polysaccharide deacetylase family protein</fullName>
    </submittedName>
</protein>
<keyword evidence="3" id="KW-1185">Reference proteome</keyword>
<dbReference type="Gene3D" id="3.20.20.370">
    <property type="entry name" value="Glycoside hydrolase/deacetylase"/>
    <property type="match status" value="1"/>
</dbReference>
<proteinExistence type="predicted"/>
<reference evidence="2 3" key="1">
    <citation type="journal article" date="2019" name="Int. J. Syst. Evol. Microbiol.">
        <title>The Global Catalogue of Microorganisms (GCM) 10K type strain sequencing project: providing services to taxonomists for standard genome sequencing and annotation.</title>
        <authorList>
            <consortium name="The Broad Institute Genomics Platform"/>
            <consortium name="The Broad Institute Genome Sequencing Center for Infectious Disease"/>
            <person name="Wu L."/>
            <person name="Ma J."/>
        </authorList>
    </citation>
    <scope>NUCLEOTIDE SEQUENCE [LARGE SCALE GENOMIC DNA]</scope>
    <source>
        <strain evidence="2 3">DSM 26526</strain>
    </source>
</reference>
<evidence type="ECO:0000313" key="3">
    <source>
        <dbReference type="Proteomes" id="UP001596460"/>
    </source>
</evidence>
<dbReference type="CDD" id="cd10941">
    <property type="entry name" value="CE4_PuuE_HpPgdA_like_2"/>
    <property type="match status" value="1"/>
</dbReference>
<dbReference type="InterPro" id="IPR022560">
    <property type="entry name" value="DUF3473"/>
</dbReference>
<dbReference type="EMBL" id="JBHTAB010000006">
    <property type="protein sequence ID" value="MFC7130245.1"/>
    <property type="molecule type" value="Genomic_DNA"/>
</dbReference>
<dbReference type="InterPro" id="IPR011330">
    <property type="entry name" value="Glyco_hydro/deAcase_b/a-brl"/>
</dbReference>
<dbReference type="PANTHER" id="PTHR47561">
    <property type="entry name" value="POLYSACCHARIDE DEACETYLASE FAMILY PROTEIN (AFU_ORTHOLOGUE AFUA_6G05030)"/>
    <property type="match status" value="1"/>
</dbReference>
<dbReference type="PROSITE" id="PS51677">
    <property type="entry name" value="NODB"/>
    <property type="match status" value="1"/>
</dbReference>
<dbReference type="InterPro" id="IPR002509">
    <property type="entry name" value="NODB_dom"/>
</dbReference>
<organism evidence="2 3">
    <name type="scientific">Haloferax chudinovii</name>
    <dbReference type="NCBI Taxonomy" id="1109010"/>
    <lineage>
        <taxon>Archaea</taxon>
        <taxon>Methanobacteriati</taxon>
        <taxon>Methanobacteriota</taxon>
        <taxon>Stenosarchaea group</taxon>
        <taxon>Halobacteria</taxon>
        <taxon>Halobacteriales</taxon>
        <taxon>Haloferacaceae</taxon>
        <taxon>Haloferax</taxon>
    </lineage>
</organism>
<gene>
    <name evidence="2" type="ORF">ACFQI8_12710</name>
</gene>
<feature type="domain" description="NodB homology" evidence="1">
    <location>
        <begin position="25"/>
        <end position="124"/>
    </location>
</feature>
<dbReference type="Pfam" id="PF01522">
    <property type="entry name" value="Polysacc_deac_1"/>
    <property type="match status" value="1"/>
</dbReference>
<evidence type="ECO:0000313" key="2">
    <source>
        <dbReference type="EMBL" id="MFC7130245.1"/>
    </source>
</evidence>
<dbReference type="RefSeq" id="WP_390245308.1">
    <property type="nucleotide sequence ID" value="NZ_JBHTAB010000006.1"/>
</dbReference>
<evidence type="ECO:0000259" key="1">
    <source>
        <dbReference type="PROSITE" id="PS51677"/>
    </source>
</evidence>
<dbReference type="Pfam" id="PF11959">
    <property type="entry name" value="DUF3473"/>
    <property type="match status" value="1"/>
</dbReference>
<dbReference type="SUPFAM" id="SSF88713">
    <property type="entry name" value="Glycoside hydrolase/deacetylase"/>
    <property type="match status" value="1"/>
</dbReference>
<dbReference type="InterPro" id="IPR045235">
    <property type="entry name" value="PuuE_HpPgdA-like"/>
</dbReference>
<sequence length="313" mass="35412">MSEKRNDCVQNSISFDLEHWHSATLLVDEVRDPIDRIVESTEIVLDLLDRHDVAATFFVVGDVADEYPWLINRIHELGHEIGSHGQTHRPLFDLSPTEFERELAESGTAIESVTGEFPMGVRLPNFSLTRQTQWGFEVLARSKYRYDSSVFPVKTPMYGVPGGPLRPYRVHPGRPFDSSATGGSQRESLVESPLAVTNTMLRLPIGGGFYARVTPIRLFEWAIGRLNKASIPANLYFHPWEFNPSVPVSEPRLHRRAVSFTGIERLGDKVERLLTTFEFGPVSELIRAELGLDVFNEPQSRTSHEVSKRPSHH</sequence>